<dbReference type="Proteomes" id="UP000726737">
    <property type="component" value="Unassembled WGS sequence"/>
</dbReference>
<reference evidence="2" key="1">
    <citation type="journal article" date="2020" name="Fungal Divers.">
        <title>Resolving the Mortierellaceae phylogeny through synthesis of multi-gene phylogenetics and phylogenomics.</title>
        <authorList>
            <person name="Vandepol N."/>
            <person name="Liber J."/>
            <person name="Desiro A."/>
            <person name="Na H."/>
            <person name="Kennedy M."/>
            <person name="Barry K."/>
            <person name="Grigoriev I.V."/>
            <person name="Miller A.N."/>
            <person name="O'Donnell K."/>
            <person name="Stajich J.E."/>
            <person name="Bonito G."/>
        </authorList>
    </citation>
    <scope>NUCLEOTIDE SEQUENCE</scope>
    <source>
        <strain evidence="2">KOD948</strain>
    </source>
</reference>
<feature type="compositionally biased region" description="Low complexity" evidence="1">
    <location>
        <begin position="10"/>
        <end position="26"/>
    </location>
</feature>
<feature type="compositionally biased region" description="Basic and acidic residues" evidence="1">
    <location>
        <begin position="39"/>
        <end position="61"/>
    </location>
</feature>
<organism evidence="2 3">
    <name type="scientific">Mortierella polycephala</name>
    <dbReference type="NCBI Taxonomy" id="41804"/>
    <lineage>
        <taxon>Eukaryota</taxon>
        <taxon>Fungi</taxon>
        <taxon>Fungi incertae sedis</taxon>
        <taxon>Mucoromycota</taxon>
        <taxon>Mortierellomycotina</taxon>
        <taxon>Mortierellomycetes</taxon>
        <taxon>Mortierellales</taxon>
        <taxon>Mortierellaceae</taxon>
        <taxon>Mortierella</taxon>
    </lineage>
</organism>
<dbReference type="EMBL" id="JAAAJA010000714">
    <property type="protein sequence ID" value="KAG0250210.1"/>
    <property type="molecule type" value="Genomic_DNA"/>
</dbReference>
<proteinExistence type="predicted"/>
<sequence length="108" mass="12481">MNSHDQETRQQQQQQQQQQKQKTQQQDGSRPAMIHSTRSHFETFDQATRDQQLEQQSKDEAMMLSADNPDQALQEASSGVQLDRDVQQSRRIADESKQKASMITLAKH</sequence>
<evidence type="ECO:0000256" key="1">
    <source>
        <dbReference type="SAM" id="MobiDB-lite"/>
    </source>
</evidence>
<dbReference type="AlphaFoldDB" id="A0A9P6PPW6"/>
<accession>A0A9P6PPW6</accession>
<evidence type="ECO:0000313" key="2">
    <source>
        <dbReference type="EMBL" id="KAG0250210.1"/>
    </source>
</evidence>
<protein>
    <submittedName>
        <fullName evidence="2">Uncharacterized protein</fullName>
    </submittedName>
</protein>
<dbReference type="OrthoDB" id="2414611at2759"/>
<gene>
    <name evidence="2" type="ORF">BG011_008576</name>
</gene>
<feature type="compositionally biased region" description="Basic and acidic residues" evidence="1">
    <location>
        <begin position="82"/>
        <end position="98"/>
    </location>
</feature>
<keyword evidence="3" id="KW-1185">Reference proteome</keyword>
<name>A0A9P6PPW6_9FUNG</name>
<evidence type="ECO:0000313" key="3">
    <source>
        <dbReference type="Proteomes" id="UP000726737"/>
    </source>
</evidence>
<comment type="caution">
    <text evidence="2">The sequence shown here is derived from an EMBL/GenBank/DDBJ whole genome shotgun (WGS) entry which is preliminary data.</text>
</comment>
<feature type="region of interest" description="Disordered" evidence="1">
    <location>
        <begin position="1"/>
        <end position="108"/>
    </location>
</feature>